<dbReference type="GO" id="GO:0031012">
    <property type="term" value="C:extracellular matrix"/>
    <property type="evidence" value="ECO:0007669"/>
    <property type="project" value="TreeGrafter"/>
</dbReference>
<keyword evidence="3" id="KW-0732">Signal</keyword>
<feature type="compositionally biased region" description="Basic and acidic residues" evidence="7">
    <location>
        <begin position="861"/>
        <end position="871"/>
    </location>
</feature>
<organism evidence="9 10">
    <name type="scientific">Holothuria leucospilota</name>
    <name type="common">Black long sea cucumber</name>
    <name type="synonym">Mertensiothuria leucospilota</name>
    <dbReference type="NCBI Taxonomy" id="206669"/>
    <lineage>
        <taxon>Eukaryota</taxon>
        <taxon>Metazoa</taxon>
        <taxon>Echinodermata</taxon>
        <taxon>Eleutherozoa</taxon>
        <taxon>Echinozoa</taxon>
        <taxon>Holothuroidea</taxon>
        <taxon>Aspidochirotacea</taxon>
        <taxon>Aspidochirotida</taxon>
        <taxon>Holothuriidae</taxon>
        <taxon>Holothuria</taxon>
    </lineage>
</organism>
<dbReference type="Proteomes" id="UP001152320">
    <property type="component" value="Chromosome 7"/>
</dbReference>
<evidence type="ECO:0000313" key="9">
    <source>
        <dbReference type="EMBL" id="KAJ8038481.1"/>
    </source>
</evidence>
<dbReference type="SUPFAM" id="SSF82895">
    <property type="entry name" value="TSP-1 type 1 repeat"/>
    <property type="match status" value="5"/>
</dbReference>
<evidence type="ECO:0000256" key="4">
    <source>
        <dbReference type="ARBA" id="ARBA00022737"/>
    </source>
</evidence>
<proteinExistence type="predicted"/>
<feature type="disulfide bond" evidence="6">
    <location>
        <begin position="72"/>
        <end position="112"/>
    </location>
</feature>
<keyword evidence="4" id="KW-0677">Repeat</keyword>
<protein>
    <submittedName>
        <fullName evidence="9">ADAMTS-like protein 2</fullName>
    </submittedName>
</protein>
<feature type="region of interest" description="Disordered" evidence="7">
    <location>
        <begin position="981"/>
        <end position="1070"/>
    </location>
</feature>
<keyword evidence="5 6" id="KW-1015">Disulfide bond</keyword>
<feature type="compositionally biased region" description="Low complexity" evidence="7">
    <location>
        <begin position="1052"/>
        <end position="1070"/>
    </location>
</feature>
<feature type="compositionally biased region" description="Low complexity" evidence="7">
    <location>
        <begin position="480"/>
        <end position="492"/>
    </location>
</feature>
<accession>A0A9Q1C5W1</accession>
<dbReference type="InterPro" id="IPR010294">
    <property type="entry name" value="ADAMTS_spacer1"/>
</dbReference>
<gene>
    <name evidence="9" type="ORF">HOLleu_15918</name>
</gene>
<dbReference type="Pfam" id="PF19030">
    <property type="entry name" value="TSP1_ADAMTS"/>
    <property type="match status" value="4"/>
</dbReference>
<dbReference type="GO" id="GO:0004222">
    <property type="term" value="F:metalloendopeptidase activity"/>
    <property type="evidence" value="ECO:0007669"/>
    <property type="project" value="TreeGrafter"/>
</dbReference>
<feature type="domain" description="PLAC" evidence="8">
    <location>
        <begin position="1496"/>
        <end position="1534"/>
    </location>
</feature>
<dbReference type="InterPro" id="IPR050439">
    <property type="entry name" value="ADAMTS_ADAMTS-like"/>
</dbReference>
<feature type="compositionally biased region" description="Low complexity" evidence="7">
    <location>
        <begin position="1093"/>
        <end position="1128"/>
    </location>
</feature>
<evidence type="ECO:0000313" key="10">
    <source>
        <dbReference type="Proteomes" id="UP001152320"/>
    </source>
</evidence>
<evidence type="ECO:0000256" key="5">
    <source>
        <dbReference type="ARBA" id="ARBA00023157"/>
    </source>
</evidence>
<feature type="region of interest" description="Disordered" evidence="7">
    <location>
        <begin position="724"/>
        <end position="755"/>
    </location>
</feature>
<dbReference type="OrthoDB" id="5781878at2759"/>
<dbReference type="Pfam" id="PF00090">
    <property type="entry name" value="TSP_1"/>
    <property type="match status" value="1"/>
</dbReference>
<dbReference type="PRINTS" id="PR01857">
    <property type="entry name" value="ADAMTSFAMILY"/>
</dbReference>
<evidence type="ECO:0000256" key="3">
    <source>
        <dbReference type="ARBA" id="ARBA00022729"/>
    </source>
</evidence>
<sequence>MWNSCRTFVCLRVVAVMTVLLAKFSVDGFNYFQRQASNYHVYTEELIQDSRPVKSHGSWTDYSPWSSCSRACGPGIQQRNRTCHNRITHDILPDEDCVGEPKQIKVCKLQDCPSGVYSDFRQQECDQISTSEKVWKPLYYPDDPALNPCWLSCYSNQATAWKIISHEVPDGTHCVTKAGPGVCIDTECKMYGCDGLVGSSKEKDVCGVCDGDGSSCNVVTSTKIVNHLQVGYNEALEIPSGATNIRVLELYGGKNYLALREEDGTYVINGNYRIENSRIFVVSGSLCSYQRRETLEHDAGVSHREMFTCKGPFNETVTVMVLTRDRSPSYLAFEYTLPLEPVSVSTSTSPTTIQTTATTTTVSPTTATQSTTSPTTASQTTLSPTTTSTTVSPKTASPTTETQTTLSSTIVSPSTVSQTTLSTTTLSSTSSLEVSHTTTTPSLVSSTTVSSKPVPSSKVSPPAPTTVSLKDLTSVSSTNATSPTVSPITSTTVSPTTSAIVSASTTNVAASPAQDILSSKTVEDQDKFVAHDDKIEQEYTLSSTVHQTPPSKKISNETVFLLPLQVQVNGHHGEVIRGGVATPTTGVAVQTEDVDMDRVHTTSQDLLMSTEYSVSHGSNIESKDVRATSYIETNPPSGLLSEKDRDPTLLDESGLVTPKIVSAMSGQVKTSNHKPKEITTMKPFSQVGILESTEQPVSSVKLDSFHLDDDNVFTSYTESLQSDPSLGIPDLETISQGTTTTSPSLKSRFTTAPSREKIPSTTYQTRGLEYPSYSFGAYFELAYSSKTYFEWNEEEFFYDDRQTSEPSTQEFALDVTPQAVLHSNGDASLTSGTLRQETVPRSVLSVTPAIANEPHSSPEMAESHDKEKSDHTDLVLGDLGRTSLAPSVDGTDDGGKGVVRGEVTAKNVPSQLLPGVVPELKFEEPQQKEIVPVTLGLLFAELVDPRLSNITIDNKISSKTGNNSQGRINTNMVEGNQIPDFQAPVSSPRSHSETTPPLKETIEKQSTKVSAASTTTVLPKKEKISTSMARSTSTTPGQTTTLLAEKVETTVTTDGSKTSGNTGKTSTESTTLKATTTLSTTTLATTTKEISTTSVTTQPITTTPPVATTTTPTTTTVATTTTPVPSTTDSNKIAPIPDYVWKVTAYSPCSATCRRGLQTEYAYCVNRRGETVPDNMCDQETKPEVIPRSCEGQPCEPRWEIGAWSSCTVTCGGGLKFRTVSCWRMAARGIDAWVPSANCNGTEPAATFHECGTVECVLRWQVGEWSRCSAECGEGQQTRVVLCSVTDTSKGYCDPDSRPSATRRCEGTRCQSSWGTSPWPECRGGCQLQTRRVNCYSPSGSLQPLESLCYSQPKPLSIRVCGTGTCAARWVAQSWNQDNCRDCRRAYRTRTVSCQSVSGGRTVELSDDYCSHLSVPAKRSACSCSRSPGVSNRRHSPPSQRRSPPRWYTTRWSECSVTCGGGEKHRKVKCYEGRVPSSRCDRSFMPPSTQPCNTEECIVCTDNSQVKCHVIRQAGLCKYKYYSDNCCRTCSHGK</sequence>
<dbReference type="GO" id="GO:0006508">
    <property type="term" value="P:proteolysis"/>
    <property type="evidence" value="ECO:0007669"/>
    <property type="project" value="TreeGrafter"/>
</dbReference>
<dbReference type="Pfam" id="PF08686">
    <property type="entry name" value="PLAC"/>
    <property type="match status" value="1"/>
</dbReference>
<keyword evidence="10" id="KW-1185">Reference proteome</keyword>
<feature type="region of interest" description="Disordered" evidence="7">
    <location>
        <begin position="849"/>
        <end position="871"/>
    </location>
</feature>
<feature type="region of interest" description="Disordered" evidence="7">
    <location>
        <begin position="342"/>
        <end position="492"/>
    </location>
</feature>
<dbReference type="PANTHER" id="PTHR13723:SF281">
    <property type="entry name" value="PAPILIN"/>
    <property type="match status" value="1"/>
</dbReference>
<evidence type="ECO:0000256" key="2">
    <source>
        <dbReference type="ARBA" id="ARBA00022525"/>
    </source>
</evidence>
<feature type="compositionally biased region" description="Low complexity" evidence="7">
    <location>
        <begin position="1007"/>
        <end position="1017"/>
    </location>
</feature>
<name>A0A9Q1C5W1_HOLLE</name>
<dbReference type="EMBL" id="JAIZAY010000007">
    <property type="protein sequence ID" value="KAJ8038481.1"/>
    <property type="molecule type" value="Genomic_DNA"/>
</dbReference>
<dbReference type="Gene3D" id="2.20.100.10">
    <property type="entry name" value="Thrombospondin type-1 (TSP1) repeat"/>
    <property type="match status" value="5"/>
</dbReference>
<dbReference type="SMART" id="SM00209">
    <property type="entry name" value="TSP1"/>
    <property type="match status" value="6"/>
</dbReference>
<dbReference type="PROSITE" id="PS50900">
    <property type="entry name" value="PLAC"/>
    <property type="match status" value="1"/>
</dbReference>
<dbReference type="InterPro" id="IPR036383">
    <property type="entry name" value="TSP1_rpt_sf"/>
</dbReference>
<feature type="region of interest" description="Disordered" evidence="7">
    <location>
        <begin position="1093"/>
        <end position="1129"/>
    </location>
</feature>
<feature type="disulfide bond" evidence="6">
    <location>
        <begin position="83"/>
        <end position="97"/>
    </location>
</feature>
<dbReference type="GO" id="GO:0005576">
    <property type="term" value="C:extracellular region"/>
    <property type="evidence" value="ECO:0007669"/>
    <property type="project" value="UniProtKB-SubCell"/>
</dbReference>
<dbReference type="Gene3D" id="2.60.120.830">
    <property type="match status" value="1"/>
</dbReference>
<reference evidence="9" key="1">
    <citation type="submission" date="2021-10" db="EMBL/GenBank/DDBJ databases">
        <title>Tropical sea cucumber genome reveals ecological adaptation and Cuvierian tubules defense mechanism.</title>
        <authorList>
            <person name="Chen T."/>
        </authorList>
    </citation>
    <scope>NUCLEOTIDE SEQUENCE</scope>
    <source>
        <strain evidence="9">Nanhai2018</strain>
        <tissue evidence="9">Muscle</tissue>
    </source>
</reference>
<dbReference type="InterPro" id="IPR000884">
    <property type="entry name" value="TSP1_rpt"/>
</dbReference>
<feature type="compositionally biased region" description="Low complexity" evidence="7">
    <location>
        <begin position="342"/>
        <end position="468"/>
    </location>
</feature>
<evidence type="ECO:0000256" key="6">
    <source>
        <dbReference type="PIRSR" id="PIRSR613273-3"/>
    </source>
</evidence>
<dbReference type="Pfam" id="PF05986">
    <property type="entry name" value="ADAMTS_spacer1"/>
    <property type="match status" value="1"/>
</dbReference>
<dbReference type="GO" id="GO:0030198">
    <property type="term" value="P:extracellular matrix organization"/>
    <property type="evidence" value="ECO:0007669"/>
    <property type="project" value="InterPro"/>
</dbReference>
<evidence type="ECO:0000256" key="1">
    <source>
        <dbReference type="ARBA" id="ARBA00004613"/>
    </source>
</evidence>
<feature type="compositionally biased region" description="Low complexity" evidence="7">
    <location>
        <begin position="1032"/>
        <end position="1041"/>
    </location>
</feature>
<comment type="subcellular location">
    <subcellularLocation>
        <location evidence="1">Secreted</location>
    </subcellularLocation>
</comment>
<dbReference type="InterPro" id="IPR010909">
    <property type="entry name" value="PLAC"/>
</dbReference>
<feature type="compositionally biased region" description="Polar residues" evidence="7">
    <location>
        <begin position="984"/>
        <end position="995"/>
    </location>
</feature>
<dbReference type="FunFam" id="2.20.100.10:FF:000005">
    <property type="entry name" value="ADAM metallopeptidase with thrombospondin type 1 motif 9"/>
    <property type="match status" value="1"/>
</dbReference>
<evidence type="ECO:0000256" key="7">
    <source>
        <dbReference type="SAM" id="MobiDB-lite"/>
    </source>
</evidence>
<comment type="caution">
    <text evidence="9">The sequence shown here is derived from an EMBL/GenBank/DDBJ whole genome shotgun (WGS) entry which is preliminary data.</text>
</comment>
<evidence type="ECO:0000259" key="8">
    <source>
        <dbReference type="PROSITE" id="PS50900"/>
    </source>
</evidence>
<dbReference type="PROSITE" id="PS50092">
    <property type="entry name" value="TSP1"/>
    <property type="match status" value="6"/>
</dbReference>
<dbReference type="InterPro" id="IPR013273">
    <property type="entry name" value="ADAMTS/ADAMTS-like"/>
</dbReference>
<feature type="compositionally biased region" description="Polar residues" evidence="7">
    <location>
        <begin position="733"/>
        <end position="755"/>
    </location>
</feature>
<dbReference type="PANTHER" id="PTHR13723">
    <property type="entry name" value="ADAMTS A DISINTEGRIN AND METALLOPROTEASE WITH THROMBOSPONDIN MOTIFS PROTEASE"/>
    <property type="match status" value="1"/>
</dbReference>
<keyword evidence="2" id="KW-0964">Secreted</keyword>
<feature type="region of interest" description="Disordered" evidence="7">
    <location>
        <begin position="1423"/>
        <end position="1445"/>
    </location>
</feature>
<feature type="disulfide bond" evidence="6">
    <location>
        <begin position="68"/>
        <end position="107"/>
    </location>
</feature>